<gene>
    <name evidence="1" type="ORF">B0O44_105310</name>
</gene>
<evidence type="ECO:0000313" key="1">
    <source>
        <dbReference type="EMBL" id="PYF72935.1"/>
    </source>
</evidence>
<dbReference type="RefSeq" id="WP_110832831.1">
    <property type="nucleotide sequence ID" value="NZ_QKLU01000005.1"/>
</dbReference>
<dbReference type="OrthoDB" id="1436925at2"/>
<organism evidence="1 2">
    <name type="scientific">Pedobacter nutrimenti</name>
    <dbReference type="NCBI Taxonomy" id="1241337"/>
    <lineage>
        <taxon>Bacteria</taxon>
        <taxon>Pseudomonadati</taxon>
        <taxon>Bacteroidota</taxon>
        <taxon>Sphingobacteriia</taxon>
        <taxon>Sphingobacteriales</taxon>
        <taxon>Sphingobacteriaceae</taxon>
        <taxon>Pedobacter</taxon>
    </lineage>
</organism>
<comment type="caution">
    <text evidence="1">The sequence shown here is derived from an EMBL/GenBank/DDBJ whole genome shotgun (WGS) entry which is preliminary data.</text>
</comment>
<accession>A0A318UBL5</accession>
<dbReference type="Proteomes" id="UP000248198">
    <property type="component" value="Unassembled WGS sequence"/>
</dbReference>
<dbReference type="AlphaFoldDB" id="A0A318UBL5"/>
<protein>
    <recommendedName>
        <fullName evidence="3">Viral A-type inclusion protein</fullName>
    </recommendedName>
</protein>
<evidence type="ECO:0008006" key="3">
    <source>
        <dbReference type="Google" id="ProtNLM"/>
    </source>
</evidence>
<sequence>MKRLTAISICAFFAAACSQQQDYKTERDQVMKFHDVVMEDQGVVVGNQMKLDSLIKDLRKAKSIRPEIDTLKEKIQMLELKASLSHAEEQMNNWMHQFEPDVSNKSNEDAIVYFKGEKAKIARIDSLYKQEIKVSNAYLSKFKK</sequence>
<dbReference type="EMBL" id="QKLU01000005">
    <property type="protein sequence ID" value="PYF72935.1"/>
    <property type="molecule type" value="Genomic_DNA"/>
</dbReference>
<keyword evidence="2" id="KW-1185">Reference proteome</keyword>
<reference evidence="1 2" key="1">
    <citation type="submission" date="2018-06" db="EMBL/GenBank/DDBJ databases">
        <title>Genomic Encyclopedia of Archaeal and Bacterial Type Strains, Phase II (KMG-II): from individual species to whole genera.</title>
        <authorList>
            <person name="Goeker M."/>
        </authorList>
    </citation>
    <scope>NUCLEOTIDE SEQUENCE [LARGE SCALE GENOMIC DNA]</scope>
    <source>
        <strain evidence="1 2">DSM 27372</strain>
    </source>
</reference>
<evidence type="ECO:0000313" key="2">
    <source>
        <dbReference type="Proteomes" id="UP000248198"/>
    </source>
</evidence>
<name>A0A318UBL5_9SPHI</name>
<proteinExistence type="predicted"/>
<dbReference type="PROSITE" id="PS51257">
    <property type="entry name" value="PROKAR_LIPOPROTEIN"/>
    <property type="match status" value="1"/>
</dbReference>